<gene>
    <name evidence="1" type="ORF">BHYA_0039g00060</name>
</gene>
<keyword evidence="2" id="KW-1185">Reference proteome</keyword>
<reference evidence="1 2" key="1">
    <citation type="submission" date="2017-12" db="EMBL/GenBank/DDBJ databases">
        <title>Comparative genomics of Botrytis spp.</title>
        <authorList>
            <person name="Valero-Jimenez C.A."/>
            <person name="Tapia P."/>
            <person name="Veloso J."/>
            <person name="Silva-Moreno E."/>
            <person name="Staats M."/>
            <person name="Valdes J.H."/>
            <person name="Van Kan J.A.L."/>
        </authorList>
    </citation>
    <scope>NUCLEOTIDE SEQUENCE [LARGE SCALE GENOMIC DNA]</scope>
    <source>
        <strain evidence="1 2">Bh0001</strain>
    </source>
</reference>
<accession>A0A4Z1GTP3</accession>
<dbReference type="Proteomes" id="UP000297814">
    <property type="component" value="Unassembled WGS sequence"/>
</dbReference>
<comment type="caution">
    <text evidence="1">The sequence shown here is derived from an EMBL/GenBank/DDBJ whole genome shotgun (WGS) entry which is preliminary data.</text>
</comment>
<protein>
    <submittedName>
        <fullName evidence="1">Uncharacterized protein</fullName>
    </submittedName>
</protein>
<name>A0A4Z1GTP3_9HELO</name>
<dbReference type="EMBL" id="PQXK01000039">
    <property type="protein sequence ID" value="TGO40266.1"/>
    <property type="molecule type" value="Genomic_DNA"/>
</dbReference>
<sequence>MHAPRMTPLSASVFFAGGHHASEGRRTMTPYQNYDRYIDQFTVIGAHALRDAWPHGIWMVLVGDTYDLLSNHPQVNQNQSVTGALPLQILAETKLFNELHLQTPANFRRLLDRASVMPRFFSTAISKSREQPLRSSRYYNSRELLGEALKTQSVIDLGHPYNLSSGHIFHILKKAMSSLNRGNVTALSLCGNNLISPAALETILTAFPNLKDIYLLDTSGISLSRKMEILQGK</sequence>
<organism evidence="1 2">
    <name type="scientific">Botrytis hyacinthi</name>
    <dbReference type="NCBI Taxonomy" id="278943"/>
    <lineage>
        <taxon>Eukaryota</taxon>
        <taxon>Fungi</taxon>
        <taxon>Dikarya</taxon>
        <taxon>Ascomycota</taxon>
        <taxon>Pezizomycotina</taxon>
        <taxon>Leotiomycetes</taxon>
        <taxon>Helotiales</taxon>
        <taxon>Sclerotiniaceae</taxon>
        <taxon>Botrytis</taxon>
    </lineage>
</organism>
<evidence type="ECO:0000313" key="2">
    <source>
        <dbReference type="Proteomes" id="UP000297814"/>
    </source>
</evidence>
<evidence type="ECO:0000313" key="1">
    <source>
        <dbReference type="EMBL" id="TGO40266.1"/>
    </source>
</evidence>
<dbReference type="AlphaFoldDB" id="A0A4Z1GTP3"/>
<proteinExistence type="predicted"/>